<evidence type="ECO:0000256" key="2">
    <source>
        <dbReference type="ARBA" id="ARBA00022729"/>
    </source>
</evidence>
<evidence type="ECO:0000256" key="4">
    <source>
        <dbReference type="ARBA" id="ARBA00023157"/>
    </source>
</evidence>
<evidence type="ECO:0000256" key="5">
    <source>
        <dbReference type="ARBA" id="ARBA00023284"/>
    </source>
</evidence>
<dbReference type="OrthoDB" id="117402at2"/>
<keyword evidence="10" id="KW-1185">Reference proteome</keyword>
<evidence type="ECO:0000259" key="8">
    <source>
        <dbReference type="Pfam" id="PF13462"/>
    </source>
</evidence>
<dbReference type="STRING" id="459525.SAMN04488137_0023"/>
<keyword evidence="7" id="KW-0812">Transmembrane</keyword>
<feature type="transmembrane region" description="Helical" evidence="7">
    <location>
        <begin position="30"/>
        <end position="49"/>
    </location>
</feature>
<evidence type="ECO:0000256" key="6">
    <source>
        <dbReference type="SAM" id="MobiDB-lite"/>
    </source>
</evidence>
<name>A0A1H0CS43_9BACL</name>
<feature type="region of interest" description="Disordered" evidence="6">
    <location>
        <begin position="1"/>
        <end position="21"/>
    </location>
</feature>
<dbReference type="InterPro" id="IPR036249">
    <property type="entry name" value="Thioredoxin-like_sf"/>
</dbReference>
<dbReference type="EMBL" id="FNHW01000010">
    <property type="protein sequence ID" value="SDN60693.1"/>
    <property type="molecule type" value="Genomic_DNA"/>
</dbReference>
<dbReference type="Gene3D" id="3.40.30.10">
    <property type="entry name" value="Glutaredoxin"/>
    <property type="match status" value="1"/>
</dbReference>
<dbReference type="InterPro" id="IPR012336">
    <property type="entry name" value="Thioredoxin-like_fold"/>
</dbReference>
<gene>
    <name evidence="9" type="ORF">SAMN04488137_0023</name>
</gene>
<feature type="domain" description="Thioredoxin-like fold" evidence="8">
    <location>
        <begin position="67"/>
        <end position="241"/>
    </location>
</feature>
<dbReference type="PANTHER" id="PTHR13887">
    <property type="entry name" value="GLUTATHIONE S-TRANSFERASE KAPPA"/>
    <property type="match status" value="1"/>
</dbReference>
<dbReference type="Pfam" id="PF13462">
    <property type="entry name" value="Thioredoxin_4"/>
    <property type="match status" value="1"/>
</dbReference>
<keyword evidence="7" id="KW-1133">Transmembrane helix</keyword>
<keyword evidence="7" id="KW-0472">Membrane</keyword>
<accession>A0A1H0CS43</accession>
<dbReference type="PANTHER" id="PTHR13887:SF14">
    <property type="entry name" value="DISULFIDE BOND FORMATION PROTEIN D"/>
    <property type="match status" value="1"/>
</dbReference>
<comment type="similarity">
    <text evidence="1">Belongs to the thioredoxin family. DsbA subfamily.</text>
</comment>
<keyword evidence="9" id="KW-0413">Isomerase</keyword>
<sequence>MAKQKPKGNSKSKPKTKNYVRNKNQRSSSWIFWVIGIIAIGIVFLLFVGNFGSKDDNSNGGASIDYKNQPYLGKESADVKVLEFGDYKCPVCKNFNENLFPEIDKDLIQTGKIKFYFINYPFINVDSRRSAQFAETVYSELGNNSFWKFHELLYQKQPADQEAEKQDIFTEDFLVKTLAEATSNKDAQKVKKAFDQSNHDEDVKKDEALVSQLGVDSTPTLFVNGKRFEGSTYDDLKKQVEEAAKGKK</sequence>
<keyword evidence="4" id="KW-1015">Disulfide bond</keyword>
<proteinExistence type="inferred from homology"/>
<dbReference type="GO" id="GO:0016491">
    <property type="term" value="F:oxidoreductase activity"/>
    <property type="evidence" value="ECO:0007669"/>
    <property type="project" value="UniProtKB-KW"/>
</dbReference>
<evidence type="ECO:0000256" key="7">
    <source>
        <dbReference type="SAM" id="Phobius"/>
    </source>
</evidence>
<keyword evidence="3" id="KW-0560">Oxidoreductase</keyword>
<reference evidence="10" key="1">
    <citation type="submission" date="2016-10" db="EMBL/GenBank/DDBJ databases">
        <authorList>
            <person name="Varghese N."/>
            <person name="Submissions S."/>
        </authorList>
    </citation>
    <scope>NUCLEOTIDE SEQUENCE [LARGE SCALE GENOMIC DNA]</scope>
    <source>
        <strain evidence="10">CGMCC 1.6854</strain>
    </source>
</reference>
<evidence type="ECO:0000313" key="9">
    <source>
        <dbReference type="EMBL" id="SDN60693.1"/>
    </source>
</evidence>
<protein>
    <submittedName>
        <fullName evidence="9">Protein-disulfide isomerase</fullName>
    </submittedName>
</protein>
<keyword evidence="2" id="KW-0732">Signal</keyword>
<dbReference type="RefSeq" id="WP_090239752.1">
    <property type="nucleotide sequence ID" value="NZ_FNHW01000010.1"/>
</dbReference>
<dbReference type="Proteomes" id="UP000199544">
    <property type="component" value="Unassembled WGS sequence"/>
</dbReference>
<organism evidence="9 10">
    <name type="scientific">Fictibacillus solisalsi</name>
    <dbReference type="NCBI Taxonomy" id="459525"/>
    <lineage>
        <taxon>Bacteria</taxon>
        <taxon>Bacillati</taxon>
        <taxon>Bacillota</taxon>
        <taxon>Bacilli</taxon>
        <taxon>Bacillales</taxon>
        <taxon>Fictibacillaceae</taxon>
        <taxon>Fictibacillus</taxon>
    </lineage>
</organism>
<evidence type="ECO:0000313" key="10">
    <source>
        <dbReference type="Proteomes" id="UP000199544"/>
    </source>
</evidence>
<evidence type="ECO:0000256" key="3">
    <source>
        <dbReference type="ARBA" id="ARBA00023002"/>
    </source>
</evidence>
<dbReference type="AlphaFoldDB" id="A0A1H0CS43"/>
<keyword evidence="5" id="KW-0676">Redox-active center</keyword>
<dbReference type="GO" id="GO:0016853">
    <property type="term" value="F:isomerase activity"/>
    <property type="evidence" value="ECO:0007669"/>
    <property type="project" value="UniProtKB-KW"/>
</dbReference>
<evidence type="ECO:0000256" key="1">
    <source>
        <dbReference type="ARBA" id="ARBA00005791"/>
    </source>
</evidence>
<dbReference type="SUPFAM" id="SSF52833">
    <property type="entry name" value="Thioredoxin-like"/>
    <property type="match status" value="1"/>
</dbReference>